<evidence type="ECO:0000313" key="1">
    <source>
        <dbReference type="EMBL" id="BAC49363.1"/>
    </source>
</evidence>
<dbReference type="KEGG" id="bja:blr4098"/>
<name>Q89MU4_BRADU</name>
<dbReference type="HOGENOM" id="CLU_1923560_0_0_5"/>
<dbReference type="EMBL" id="BA000040">
    <property type="protein sequence ID" value="BAC49363.1"/>
    <property type="molecule type" value="Genomic_DNA"/>
</dbReference>
<evidence type="ECO:0000313" key="2">
    <source>
        <dbReference type="Proteomes" id="UP000002526"/>
    </source>
</evidence>
<dbReference type="Proteomes" id="UP000002526">
    <property type="component" value="Chromosome"/>
</dbReference>
<protein>
    <submittedName>
        <fullName evidence="1">Blr4098 protein</fullName>
    </submittedName>
</protein>
<proteinExistence type="predicted"/>
<keyword evidence="2" id="KW-1185">Reference proteome</keyword>
<organism evidence="1 2">
    <name type="scientific">Bradyrhizobium diazoefficiens (strain JCM 10833 / BCRC 13528 / IAM 13628 / NBRC 14792 / USDA 110)</name>
    <dbReference type="NCBI Taxonomy" id="224911"/>
    <lineage>
        <taxon>Bacteria</taxon>
        <taxon>Pseudomonadati</taxon>
        <taxon>Pseudomonadota</taxon>
        <taxon>Alphaproteobacteria</taxon>
        <taxon>Hyphomicrobiales</taxon>
        <taxon>Nitrobacteraceae</taxon>
        <taxon>Bradyrhizobium</taxon>
    </lineage>
</organism>
<dbReference type="EnsemblBacteria" id="BAC49363">
    <property type="protein sequence ID" value="BAC49363"/>
    <property type="gene ID" value="BAC49363"/>
</dbReference>
<dbReference type="AlphaFoldDB" id="Q89MU4"/>
<reference evidence="2" key="1">
    <citation type="journal article" date="2002" name="DNA Res.">
        <title>Complete genomic sequence of nitrogen-fixing symbiotic bacterium Bradyrhizobium japonicum USDA110.</title>
        <authorList>
            <person name="Kaneko T."/>
            <person name="Nakamura Y."/>
            <person name="Sato S."/>
            <person name="Minamisawa K."/>
            <person name="Uchiumi T."/>
            <person name="Sasamoto S."/>
            <person name="Watanabe A."/>
            <person name="Idesawa K."/>
            <person name="Iriguchi M."/>
            <person name="Kawashima K."/>
            <person name="Kohara M."/>
            <person name="Matsumoto M."/>
            <person name="Shimpo S."/>
            <person name="Tsuruoka H."/>
            <person name="Wada T."/>
            <person name="Yamada M."/>
            <person name="Tabata S."/>
        </authorList>
    </citation>
    <scope>NUCLEOTIDE SEQUENCE [LARGE SCALE GENOMIC DNA]</scope>
    <source>
        <strain evidence="2">JCM 10833 / BCRC 13528 / IAM 13628 / NBRC 14792 / USDA 110</strain>
    </source>
</reference>
<dbReference type="InParanoid" id="Q89MU4"/>
<accession>Q89MU4</accession>
<dbReference type="OrthoDB" id="9946786at2"/>
<sequence>MTMKSLAIVRFLRAFLVALVVLVAWNVSAEAQQLSLRAKEASLTSTIDNHQALKIRLNEHSKADYAEFTARHVGRRIEFSVQGRPLMTARMMTSVLSGEVQVLVDQKAVADQLAASLAAGKTTLDVRVLGE</sequence>
<gene>
    <name evidence="1" type="ordered locus">blr4098</name>
</gene>